<dbReference type="Pfam" id="PF16096">
    <property type="entry name" value="FXR_C1"/>
    <property type="match status" value="1"/>
</dbReference>
<dbReference type="InterPro" id="IPR041560">
    <property type="entry name" value="Tudor_FRM1"/>
</dbReference>
<dbReference type="InterPro" id="IPR040472">
    <property type="entry name" value="FMRP_KH0"/>
</dbReference>
<dbReference type="AlphaFoldDB" id="D2I4H7"/>
<dbReference type="Pfam" id="PF00013">
    <property type="entry name" value="KH_1"/>
    <property type="match status" value="2"/>
</dbReference>
<feature type="non-terminal residue" evidence="10">
    <location>
        <position position="587"/>
    </location>
</feature>
<comment type="similarity">
    <text evidence="2">Belongs to the FMR1 family.</text>
</comment>
<dbReference type="EMBL" id="GL194483">
    <property type="protein sequence ID" value="EFB21911.1"/>
    <property type="molecule type" value="Genomic_DNA"/>
</dbReference>
<dbReference type="InterPro" id="IPR032172">
    <property type="entry name" value="FXR1_C1"/>
</dbReference>
<dbReference type="GO" id="GO:0043005">
    <property type="term" value="C:neuron projection"/>
    <property type="evidence" value="ECO:0007669"/>
    <property type="project" value="TreeGrafter"/>
</dbReference>
<name>D2I4H7_AILME</name>
<dbReference type="InterPro" id="IPR004088">
    <property type="entry name" value="KH_dom_type_1"/>
</dbReference>
<dbReference type="Gene3D" id="3.30.1370.10">
    <property type="entry name" value="K Homology domain, type 1"/>
    <property type="match status" value="2"/>
</dbReference>
<dbReference type="Pfam" id="PF12235">
    <property type="entry name" value="FXMRP1_C_core"/>
    <property type="match status" value="1"/>
</dbReference>
<dbReference type="GO" id="GO:0010494">
    <property type="term" value="C:cytoplasmic stress granule"/>
    <property type="evidence" value="ECO:0007669"/>
    <property type="project" value="TreeGrafter"/>
</dbReference>
<dbReference type="InterPro" id="IPR047496">
    <property type="entry name" value="KH_I_FXR1_rpt3"/>
</dbReference>
<dbReference type="InterPro" id="IPR040148">
    <property type="entry name" value="FMR1"/>
</dbReference>
<dbReference type="GO" id="GO:0045182">
    <property type="term" value="F:translation regulator activity"/>
    <property type="evidence" value="ECO:0007669"/>
    <property type="project" value="TreeGrafter"/>
</dbReference>
<dbReference type="SUPFAM" id="SSF54791">
    <property type="entry name" value="Eukaryotic type KH-domain (KH-domain type I)"/>
    <property type="match status" value="2"/>
</dbReference>
<evidence type="ECO:0000256" key="5">
    <source>
        <dbReference type="ARBA" id="ARBA00022737"/>
    </source>
</evidence>
<comment type="subcellular location">
    <subcellularLocation>
        <location evidence="1">Cytoplasm</location>
        <location evidence="1">Cytoplasmic ribonucleoprotein granule</location>
    </subcellularLocation>
</comment>
<dbReference type="CDD" id="cd20475">
    <property type="entry name" value="Tudor_Agenet_FXR1_rpt2"/>
    <property type="match status" value="1"/>
</dbReference>
<evidence type="ECO:0000256" key="8">
    <source>
        <dbReference type="SAM" id="MobiDB-lite"/>
    </source>
</evidence>
<evidence type="ECO:0000256" key="7">
    <source>
        <dbReference type="PROSITE-ProRule" id="PRU00117"/>
    </source>
</evidence>
<feature type="region of interest" description="Disordered" evidence="8">
    <location>
        <begin position="347"/>
        <end position="496"/>
    </location>
</feature>
<proteinExistence type="inferred from homology"/>
<feature type="compositionally biased region" description="Acidic residues" evidence="8">
    <location>
        <begin position="449"/>
        <end position="459"/>
    </location>
</feature>
<dbReference type="Gene3D" id="2.30.30.140">
    <property type="match status" value="1"/>
</dbReference>
<dbReference type="FunFam" id="3.30.1370.10:FF:000004">
    <property type="entry name" value="Fragile X mental retardation 1, isoform CRA_e"/>
    <property type="match status" value="1"/>
</dbReference>
<dbReference type="InterPro" id="IPR036612">
    <property type="entry name" value="KH_dom_type_1_sf"/>
</dbReference>
<dbReference type="Pfam" id="PF05641">
    <property type="entry name" value="Agenet"/>
    <property type="match status" value="1"/>
</dbReference>
<dbReference type="GO" id="GO:0043488">
    <property type="term" value="P:regulation of mRNA stability"/>
    <property type="evidence" value="ECO:0007669"/>
    <property type="project" value="TreeGrafter"/>
</dbReference>
<evidence type="ECO:0000256" key="3">
    <source>
        <dbReference type="ARBA" id="ARBA00022490"/>
    </source>
</evidence>
<dbReference type="InterPro" id="IPR022034">
    <property type="entry name" value="FMR1-like_C_core"/>
</dbReference>
<accession>D2I4H7</accession>
<evidence type="ECO:0000256" key="1">
    <source>
        <dbReference type="ARBA" id="ARBA00004331"/>
    </source>
</evidence>
<dbReference type="GO" id="GO:0003730">
    <property type="term" value="F:mRNA 3'-UTR binding"/>
    <property type="evidence" value="ECO:0007669"/>
    <property type="project" value="TreeGrafter"/>
</dbReference>
<feature type="compositionally biased region" description="Gly residues" evidence="8">
    <location>
        <begin position="411"/>
        <end position="426"/>
    </location>
</feature>
<feature type="domain" description="Agenet-like" evidence="9">
    <location>
        <begin position="29"/>
        <end position="81"/>
    </location>
</feature>
<dbReference type="GO" id="GO:0099577">
    <property type="term" value="P:regulation of translation at presynapse, modulating synaptic transmission"/>
    <property type="evidence" value="ECO:0007669"/>
    <property type="project" value="TreeGrafter"/>
</dbReference>
<dbReference type="CDD" id="cd22504">
    <property type="entry name" value="KH_I_FXR1_rpt1"/>
    <property type="match status" value="1"/>
</dbReference>
<dbReference type="FunFam" id="3.30.1370.10:FF:000017">
    <property type="entry name" value="Fragile X mental retardation syndrome-related protein 1"/>
    <property type="match status" value="1"/>
</dbReference>
<feature type="region of interest" description="Disordered" evidence="8">
    <location>
        <begin position="1"/>
        <end position="22"/>
    </location>
</feature>
<dbReference type="InterPro" id="IPR004087">
    <property type="entry name" value="KH_dom"/>
</dbReference>
<keyword evidence="4" id="KW-0517">Myogenesis</keyword>
<dbReference type="InterPro" id="IPR047427">
    <property type="entry name" value="Tudor_Agenet_FXR1_rpt2"/>
</dbReference>
<dbReference type="InterPro" id="IPR032177">
    <property type="entry name" value="FXR_C3"/>
</dbReference>
<feature type="region of interest" description="Disordered" evidence="8">
    <location>
        <begin position="511"/>
        <end position="587"/>
    </location>
</feature>
<dbReference type="GO" id="GO:0051028">
    <property type="term" value="P:mRNA transport"/>
    <property type="evidence" value="ECO:0007669"/>
    <property type="project" value="TreeGrafter"/>
</dbReference>
<dbReference type="InterPro" id="IPR008395">
    <property type="entry name" value="Agenet-like_dom"/>
</dbReference>
<dbReference type="InParanoid" id="D2I4H7"/>
<keyword evidence="5" id="KW-0677">Repeat</keyword>
<sequence length="587" mass="65937">SWQPERQVPFNEVRLPPPPDIKKEISEGDEVEVYSRANDQEPCGWWLAKVRMMKGEFYVIEYAACDATYNEIVTFERLRPVNQNKTVKKNTFFKCTVDVPEDLREACANENAHKDFKKAVGACRIFYHPETTQLMILSASEATVKRVNILSDMHLRSIRTKLMLMSRNEEATKHLECTKQLAAAFHEEFVVREDLMGLAIGTHGSNIQQARKVPGVTAIELDEDTGTFRIYGESADAVKKARGFLEFVEDFIQVPRNLVGKVIGKNGKVIQEIVDKSGVVRVRIEGDNENKLPREDGMVPFVFVGTKESIGNVQVLLEYHIAYLKEVEQLRMERLQIDEQLRQIGSRSYSGRGRGRRGPNYTSGYGTNSELSNPSETESERKDELSDWSLAGEDDRESRHQRDSRRRPGGRGRSVSGGRGRGGPRGGKSSISSVLKDPDSNPYSLLDNTESDQTADTDASESHHSTNRRRRSRRRRTDEDAVLMDGMTESDTASVNENGLVTVADYISRAESQSRQRNLPRETLAKNKKEMAKDVIEEHGPSEKAINGPTSASGDEISKLQRTPGEEKINTLKEENTQEAAVLNGVS</sequence>
<evidence type="ECO:0000256" key="2">
    <source>
        <dbReference type="ARBA" id="ARBA00006633"/>
    </source>
</evidence>
<dbReference type="FunFam" id="2.30.30.140:FF:000001">
    <property type="entry name" value="Fragile X mental retardation 1, isoform CRA_e"/>
    <property type="match status" value="1"/>
</dbReference>
<feature type="compositionally biased region" description="Basic residues" evidence="8">
    <location>
        <begin position="465"/>
        <end position="475"/>
    </location>
</feature>
<evidence type="ECO:0000259" key="9">
    <source>
        <dbReference type="PROSITE" id="PS51641"/>
    </source>
</evidence>
<dbReference type="PROSITE" id="PS50084">
    <property type="entry name" value="KH_TYPE_1"/>
    <property type="match status" value="2"/>
</dbReference>
<dbReference type="GO" id="GO:0005634">
    <property type="term" value="C:nucleus"/>
    <property type="evidence" value="ECO:0007669"/>
    <property type="project" value="TreeGrafter"/>
</dbReference>
<keyword evidence="6 7" id="KW-0694">RNA-binding</keyword>
<dbReference type="PANTHER" id="PTHR10603:SF6">
    <property type="entry name" value="RNA-BINDING PROTEIN FXR1"/>
    <property type="match status" value="1"/>
</dbReference>
<evidence type="ECO:0000313" key="10">
    <source>
        <dbReference type="EMBL" id="EFB21911.1"/>
    </source>
</evidence>
<feature type="compositionally biased region" description="Basic and acidic residues" evidence="8">
    <location>
        <begin position="519"/>
        <end position="542"/>
    </location>
</feature>
<protein>
    <recommendedName>
        <fullName evidence="9">Agenet-like domain-containing protein</fullName>
    </recommendedName>
</protein>
<dbReference type="CDD" id="cd22507">
    <property type="entry name" value="KH_I_FXR1_rpt2"/>
    <property type="match status" value="1"/>
</dbReference>
<feature type="compositionally biased region" description="Polar residues" evidence="8">
    <location>
        <begin position="360"/>
        <end position="376"/>
    </location>
</feature>
<dbReference type="GO" id="GO:0007517">
    <property type="term" value="P:muscle organ development"/>
    <property type="evidence" value="ECO:0007669"/>
    <property type="project" value="UniProtKB-KW"/>
</dbReference>
<dbReference type="InterPro" id="IPR047494">
    <property type="entry name" value="KH_I_FXR1_rpt1"/>
</dbReference>
<dbReference type="PROSITE" id="PS51641">
    <property type="entry name" value="AGENET_LIKE"/>
    <property type="match status" value="1"/>
</dbReference>
<dbReference type="GO" id="GO:0098793">
    <property type="term" value="C:presynapse"/>
    <property type="evidence" value="ECO:0007669"/>
    <property type="project" value="GOC"/>
</dbReference>
<feature type="compositionally biased region" description="Basic and acidic residues" evidence="8">
    <location>
        <begin position="556"/>
        <end position="576"/>
    </location>
</feature>
<dbReference type="GO" id="GO:0045727">
    <property type="term" value="P:positive regulation of translation"/>
    <property type="evidence" value="ECO:0007669"/>
    <property type="project" value="TreeGrafter"/>
</dbReference>
<organism evidence="10">
    <name type="scientific">Ailuropoda melanoleuca</name>
    <name type="common">Giant panda</name>
    <dbReference type="NCBI Taxonomy" id="9646"/>
    <lineage>
        <taxon>Eukaryota</taxon>
        <taxon>Metazoa</taxon>
        <taxon>Chordata</taxon>
        <taxon>Craniata</taxon>
        <taxon>Vertebrata</taxon>
        <taxon>Euteleostomi</taxon>
        <taxon>Mammalia</taxon>
        <taxon>Eutheria</taxon>
        <taxon>Laurasiatheria</taxon>
        <taxon>Carnivora</taxon>
        <taxon>Caniformia</taxon>
        <taxon>Ursidae</taxon>
        <taxon>Ailuropoda</taxon>
    </lineage>
</organism>
<reference evidence="10" key="1">
    <citation type="journal article" date="2010" name="Nature">
        <title>The sequence and de novo assembly of the giant panda genome.</title>
        <authorList>
            <person name="Li R."/>
            <person name="Fan W."/>
            <person name="Tian G."/>
            <person name="Zhu H."/>
            <person name="He L."/>
            <person name="Cai J."/>
            <person name="Huang Q."/>
            <person name="Cai Q."/>
            <person name="Li B."/>
            <person name="Bai Y."/>
            <person name="Zhang Z."/>
            <person name="Zhang Y."/>
            <person name="Wang W."/>
            <person name="Li J."/>
            <person name="Wei F."/>
            <person name="Li H."/>
            <person name="Jian M."/>
            <person name="Li J."/>
            <person name="Zhang Z."/>
            <person name="Nielsen R."/>
            <person name="Li D."/>
            <person name="Gu W."/>
            <person name="Yang Z."/>
            <person name="Xuan Z."/>
            <person name="Ryder O.A."/>
            <person name="Leung F.C."/>
            <person name="Zhou Y."/>
            <person name="Cao J."/>
            <person name="Sun X."/>
            <person name="Fu Y."/>
            <person name="Fang X."/>
            <person name="Guo X."/>
            <person name="Wang B."/>
            <person name="Hou R."/>
            <person name="Shen F."/>
            <person name="Mu B."/>
            <person name="Ni P."/>
            <person name="Lin R."/>
            <person name="Qian W."/>
            <person name="Wang G."/>
            <person name="Yu C."/>
            <person name="Nie W."/>
            <person name="Wang J."/>
            <person name="Wu Z."/>
            <person name="Liang H."/>
            <person name="Min J."/>
            <person name="Wu Q."/>
            <person name="Cheng S."/>
            <person name="Ruan J."/>
            <person name="Wang M."/>
            <person name="Shi Z."/>
            <person name="Wen M."/>
            <person name="Liu B."/>
            <person name="Ren X."/>
            <person name="Zheng H."/>
            <person name="Dong D."/>
            <person name="Cook K."/>
            <person name="Shan G."/>
            <person name="Zhang H."/>
            <person name="Kosiol C."/>
            <person name="Xie X."/>
            <person name="Lu Z."/>
            <person name="Zheng H."/>
            <person name="Li Y."/>
            <person name="Steiner C.C."/>
            <person name="Lam T.T."/>
            <person name="Lin S."/>
            <person name="Zhang Q."/>
            <person name="Li G."/>
            <person name="Tian J."/>
            <person name="Gong T."/>
            <person name="Liu H."/>
            <person name="Zhang D."/>
            <person name="Fang L."/>
            <person name="Ye C."/>
            <person name="Zhang J."/>
            <person name="Hu W."/>
            <person name="Xu A."/>
            <person name="Ren Y."/>
            <person name="Zhang G."/>
            <person name="Bruford M.W."/>
            <person name="Li Q."/>
            <person name="Ma L."/>
            <person name="Guo Y."/>
            <person name="An N."/>
            <person name="Hu Y."/>
            <person name="Zheng Y."/>
            <person name="Shi Y."/>
            <person name="Li Z."/>
            <person name="Liu Q."/>
            <person name="Chen Y."/>
            <person name="Zhao J."/>
            <person name="Qu N."/>
            <person name="Zhao S."/>
            <person name="Tian F."/>
            <person name="Wang X."/>
            <person name="Wang H."/>
            <person name="Xu L."/>
            <person name="Liu X."/>
            <person name="Vinar T."/>
            <person name="Wang Y."/>
            <person name="Lam T.W."/>
            <person name="Yiu S.M."/>
            <person name="Liu S."/>
            <person name="Zhang H."/>
            <person name="Li D."/>
            <person name="Huang Y."/>
            <person name="Wang X."/>
            <person name="Yang G."/>
            <person name="Jiang Z."/>
            <person name="Wang J."/>
            <person name="Qin N."/>
            <person name="Li L."/>
            <person name="Li J."/>
            <person name="Bolund L."/>
            <person name="Kristiansen K."/>
            <person name="Wong G.K."/>
            <person name="Olson M."/>
            <person name="Zhang X."/>
            <person name="Li S."/>
            <person name="Yang H."/>
            <person name="Wang J."/>
            <person name="Wang J."/>
        </authorList>
    </citation>
    <scope>NUCLEOTIDE SEQUENCE [LARGE SCALE GENOMIC DNA]</scope>
</reference>
<feature type="non-terminal residue" evidence="10">
    <location>
        <position position="1"/>
    </location>
</feature>
<dbReference type="SMART" id="SM00322">
    <property type="entry name" value="KH"/>
    <property type="match status" value="2"/>
</dbReference>
<dbReference type="InterPro" id="IPR047495">
    <property type="entry name" value="KH_I_FXR1_rpt2"/>
</dbReference>
<dbReference type="PANTHER" id="PTHR10603">
    <property type="entry name" value="FRAGILE X MENTAL RETARDATION SYNDROME-RELATED PROTEIN"/>
    <property type="match status" value="1"/>
</dbReference>
<evidence type="ECO:0000256" key="6">
    <source>
        <dbReference type="ARBA" id="ARBA00022884"/>
    </source>
</evidence>
<dbReference type="GO" id="GO:0048170">
    <property type="term" value="P:positive regulation of long-term neuronal synaptic plasticity"/>
    <property type="evidence" value="ECO:0007669"/>
    <property type="project" value="TreeGrafter"/>
</dbReference>
<gene>
    <name evidence="10" type="ORF">PANDA_020502</name>
</gene>
<dbReference type="CDD" id="cd22510">
    <property type="entry name" value="KH_I_FXR1_rpt3"/>
    <property type="match status" value="1"/>
</dbReference>
<evidence type="ECO:0000256" key="4">
    <source>
        <dbReference type="ARBA" id="ARBA00022541"/>
    </source>
</evidence>
<dbReference type="Pfam" id="PF17904">
    <property type="entry name" value="KH_9"/>
    <property type="match status" value="1"/>
</dbReference>
<keyword evidence="3" id="KW-0963">Cytoplasm</keyword>
<dbReference type="Pfam" id="PF16097">
    <property type="entry name" value="FXR_C3"/>
    <property type="match status" value="1"/>
</dbReference>